<dbReference type="EC" id="3.1.1.11" evidence="4"/>
<protein>
    <recommendedName>
        <fullName evidence="4">pectinesterase</fullName>
        <ecNumber evidence="4">3.1.1.11</ecNumber>
    </recommendedName>
</protein>
<dbReference type="Pfam" id="PF01095">
    <property type="entry name" value="Pectinesterase"/>
    <property type="match status" value="1"/>
</dbReference>
<dbReference type="Gene3D" id="2.160.20.10">
    <property type="entry name" value="Single-stranded right-handed beta-helix, Pectin lyase-like"/>
    <property type="match status" value="1"/>
</dbReference>
<evidence type="ECO:0000256" key="3">
    <source>
        <dbReference type="ARBA" id="ARBA00008891"/>
    </source>
</evidence>
<evidence type="ECO:0000313" key="9">
    <source>
        <dbReference type="EMBL" id="PON69658.1"/>
    </source>
</evidence>
<dbReference type="InterPro" id="IPR012334">
    <property type="entry name" value="Pectin_lyas_fold"/>
</dbReference>
<organism evidence="9 10">
    <name type="scientific">Parasponia andersonii</name>
    <name type="common">Sponia andersonii</name>
    <dbReference type="NCBI Taxonomy" id="3476"/>
    <lineage>
        <taxon>Eukaryota</taxon>
        <taxon>Viridiplantae</taxon>
        <taxon>Streptophyta</taxon>
        <taxon>Embryophyta</taxon>
        <taxon>Tracheophyta</taxon>
        <taxon>Spermatophyta</taxon>
        <taxon>Magnoliopsida</taxon>
        <taxon>eudicotyledons</taxon>
        <taxon>Gunneridae</taxon>
        <taxon>Pentapetalae</taxon>
        <taxon>rosids</taxon>
        <taxon>fabids</taxon>
        <taxon>Rosales</taxon>
        <taxon>Cannabaceae</taxon>
        <taxon>Parasponia</taxon>
    </lineage>
</organism>
<evidence type="ECO:0000256" key="6">
    <source>
        <dbReference type="ARBA" id="ARBA00022801"/>
    </source>
</evidence>
<evidence type="ECO:0000313" key="10">
    <source>
        <dbReference type="Proteomes" id="UP000237105"/>
    </source>
</evidence>
<dbReference type="STRING" id="3476.A0A2P5D8S4"/>
<dbReference type="Proteomes" id="UP000237105">
    <property type="component" value="Unassembled WGS sequence"/>
</dbReference>
<comment type="similarity">
    <text evidence="3">Belongs to the pectinesterase family.</text>
</comment>
<reference evidence="10" key="1">
    <citation type="submission" date="2016-06" db="EMBL/GenBank/DDBJ databases">
        <title>Parallel loss of symbiosis genes in relatives of nitrogen-fixing non-legume Parasponia.</title>
        <authorList>
            <person name="Van Velzen R."/>
            <person name="Holmer R."/>
            <person name="Bu F."/>
            <person name="Rutten L."/>
            <person name="Van Zeijl A."/>
            <person name="Liu W."/>
            <person name="Santuari L."/>
            <person name="Cao Q."/>
            <person name="Sharma T."/>
            <person name="Shen D."/>
            <person name="Roswanjaya Y."/>
            <person name="Wardhani T."/>
            <person name="Kalhor M.S."/>
            <person name="Jansen J."/>
            <person name="Van den Hoogen J."/>
            <person name="Gungor B."/>
            <person name="Hartog M."/>
            <person name="Hontelez J."/>
            <person name="Verver J."/>
            <person name="Yang W.-C."/>
            <person name="Schijlen E."/>
            <person name="Repin R."/>
            <person name="Schilthuizen M."/>
            <person name="Schranz E."/>
            <person name="Heidstra R."/>
            <person name="Miyata K."/>
            <person name="Fedorova E."/>
            <person name="Kohlen W."/>
            <person name="Bisseling T."/>
            <person name="Smit S."/>
            <person name="Geurts R."/>
        </authorList>
    </citation>
    <scope>NUCLEOTIDE SEQUENCE [LARGE SCALE GENOMIC DNA]</scope>
    <source>
        <strain evidence="10">cv. WU1-14</strain>
    </source>
</reference>
<dbReference type="AlphaFoldDB" id="A0A2P5D8S4"/>
<evidence type="ECO:0000256" key="4">
    <source>
        <dbReference type="ARBA" id="ARBA00013229"/>
    </source>
</evidence>
<gene>
    <name evidence="9" type="ORF">PanWU01x14_087810</name>
</gene>
<feature type="domain" description="Pectinesterase catalytic" evidence="8">
    <location>
        <begin position="5"/>
        <end position="99"/>
    </location>
</feature>
<dbReference type="PANTHER" id="PTHR31321:SF85">
    <property type="entry name" value="PECTINESTERASE CATALYTIC DOMAIN-CONTAINING PROTEIN"/>
    <property type="match status" value="1"/>
</dbReference>
<evidence type="ECO:0000259" key="8">
    <source>
        <dbReference type="Pfam" id="PF01095"/>
    </source>
</evidence>
<keyword evidence="6" id="KW-0378">Hydrolase</keyword>
<dbReference type="OrthoDB" id="1176467at2759"/>
<evidence type="ECO:0000256" key="2">
    <source>
        <dbReference type="ARBA" id="ARBA00005184"/>
    </source>
</evidence>
<comment type="pathway">
    <text evidence="2">Glycan metabolism; pectin degradation; 2-dehydro-3-deoxy-D-gluconate from pectin: step 1/5.</text>
</comment>
<dbReference type="InterPro" id="IPR011050">
    <property type="entry name" value="Pectin_lyase_fold/virulence"/>
</dbReference>
<keyword evidence="5" id="KW-0964">Secreted</keyword>
<dbReference type="EMBL" id="JXTB01000055">
    <property type="protein sequence ID" value="PON69658.1"/>
    <property type="molecule type" value="Genomic_DNA"/>
</dbReference>
<dbReference type="UniPathway" id="UPA00545">
    <property type="reaction ID" value="UER00823"/>
</dbReference>
<dbReference type="SUPFAM" id="SSF51126">
    <property type="entry name" value="Pectin lyase-like"/>
    <property type="match status" value="1"/>
</dbReference>
<keyword evidence="5" id="KW-0134">Cell wall</keyword>
<dbReference type="GO" id="GO:0042545">
    <property type="term" value="P:cell wall modification"/>
    <property type="evidence" value="ECO:0007669"/>
    <property type="project" value="InterPro"/>
</dbReference>
<dbReference type="InterPro" id="IPR000070">
    <property type="entry name" value="Pectinesterase_cat"/>
</dbReference>
<comment type="subcellular location">
    <subcellularLocation>
        <location evidence="1">Secreted</location>
        <location evidence="1">Cell wall</location>
    </subcellularLocation>
</comment>
<name>A0A2P5D8S4_PARAD</name>
<dbReference type="GO" id="GO:0030599">
    <property type="term" value="F:pectinesterase activity"/>
    <property type="evidence" value="ECO:0007669"/>
    <property type="project" value="UniProtKB-EC"/>
</dbReference>
<evidence type="ECO:0000256" key="1">
    <source>
        <dbReference type="ARBA" id="ARBA00004191"/>
    </source>
</evidence>
<dbReference type="GO" id="GO:0045490">
    <property type="term" value="P:pectin catabolic process"/>
    <property type="evidence" value="ECO:0007669"/>
    <property type="project" value="UniProtKB-UniPathway"/>
</dbReference>
<accession>A0A2P5D8S4</accession>
<keyword evidence="10" id="KW-1185">Reference proteome</keyword>
<evidence type="ECO:0000256" key="7">
    <source>
        <dbReference type="ARBA" id="ARBA00023085"/>
    </source>
</evidence>
<dbReference type="PANTHER" id="PTHR31321">
    <property type="entry name" value="ACYL-COA THIOESTER HYDROLASE YBHC-RELATED"/>
    <property type="match status" value="1"/>
</dbReference>
<keyword evidence="7" id="KW-0063">Aspartyl esterase</keyword>
<sequence>MIRSSEKVSIQPDKQYIVLEREGWKTTVIIWDDGGNSIKSSTFMMLADNFVALDITFRNTYNLIKGNTRNITWAPAALIAADKVSFYRCGFTSIQDTLRDARGRH</sequence>
<proteinExistence type="inferred from homology"/>
<comment type="caution">
    <text evidence="9">The sequence shown here is derived from an EMBL/GenBank/DDBJ whole genome shotgun (WGS) entry which is preliminary data.</text>
</comment>
<evidence type="ECO:0000256" key="5">
    <source>
        <dbReference type="ARBA" id="ARBA00022512"/>
    </source>
</evidence>